<comment type="caution">
    <text evidence="3">The sequence shown here is derived from an EMBL/GenBank/DDBJ whole genome shotgun (WGS) entry which is preliminary data.</text>
</comment>
<dbReference type="EMBL" id="VCJR02000001">
    <property type="protein sequence ID" value="NHK27601.1"/>
    <property type="molecule type" value="Genomic_DNA"/>
</dbReference>
<keyword evidence="4" id="KW-1185">Reference proteome</keyword>
<evidence type="ECO:0000256" key="1">
    <source>
        <dbReference type="SAM" id="MobiDB-lite"/>
    </source>
</evidence>
<evidence type="ECO:0000313" key="3">
    <source>
        <dbReference type="EMBL" id="NHK27601.1"/>
    </source>
</evidence>
<evidence type="ECO:0008006" key="5">
    <source>
        <dbReference type="Google" id="ProtNLM"/>
    </source>
</evidence>
<feature type="region of interest" description="Disordered" evidence="1">
    <location>
        <begin position="126"/>
        <end position="153"/>
    </location>
</feature>
<feature type="signal peptide" evidence="2">
    <location>
        <begin position="1"/>
        <end position="26"/>
    </location>
</feature>
<dbReference type="Proteomes" id="UP000818603">
    <property type="component" value="Unassembled WGS sequence"/>
</dbReference>
<protein>
    <recommendedName>
        <fullName evidence="5">Lipoprotein</fullName>
    </recommendedName>
</protein>
<accession>A0ABX0HJ60</accession>
<name>A0ABX0HJ60_9PROT</name>
<keyword evidence="2" id="KW-0732">Signal</keyword>
<dbReference type="RefSeq" id="WP_155138682.1">
    <property type="nucleotide sequence ID" value="NZ_BMGZ01000001.1"/>
</dbReference>
<organism evidence="3 4">
    <name type="scientific">Aquisalinus luteolus</name>
    <dbReference type="NCBI Taxonomy" id="1566827"/>
    <lineage>
        <taxon>Bacteria</taxon>
        <taxon>Pseudomonadati</taxon>
        <taxon>Pseudomonadota</taxon>
        <taxon>Alphaproteobacteria</taxon>
        <taxon>Parvularculales</taxon>
        <taxon>Parvularculaceae</taxon>
        <taxon>Aquisalinus</taxon>
    </lineage>
</organism>
<proteinExistence type="predicted"/>
<evidence type="ECO:0000313" key="4">
    <source>
        <dbReference type="Proteomes" id="UP000818603"/>
    </source>
</evidence>
<feature type="chain" id="PRO_5045657020" description="Lipoprotein" evidence="2">
    <location>
        <begin position="27"/>
        <end position="153"/>
    </location>
</feature>
<reference evidence="3 4" key="1">
    <citation type="submission" date="2020-02" db="EMBL/GenBank/DDBJ databases">
        <title>Genome sequence of Parvularcula flava strain NH6-79.</title>
        <authorList>
            <person name="Abdul Karim M.H."/>
            <person name="Lam M.Q."/>
            <person name="Chen S.J."/>
            <person name="Yahya A."/>
            <person name="Shahir S."/>
            <person name="Shamsir M.S."/>
            <person name="Chong C.S."/>
        </authorList>
    </citation>
    <scope>NUCLEOTIDE SEQUENCE [LARGE SCALE GENOMIC DNA]</scope>
    <source>
        <strain evidence="3 4">NH6-79</strain>
    </source>
</reference>
<evidence type="ECO:0000256" key="2">
    <source>
        <dbReference type="SAM" id="SignalP"/>
    </source>
</evidence>
<dbReference type="PROSITE" id="PS51257">
    <property type="entry name" value="PROKAR_LIPOPROTEIN"/>
    <property type="match status" value="1"/>
</dbReference>
<gene>
    <name evidence="3" type="ORF">FF098_006770</name>
</gene>
<sequence>MLARSSLYVAALALLASGCSSIPALGERDGAYQSENQAFAEVEQRQDLRFPVLSQQPNTRPEKDTPEVVEAQYASLMAQHDMLSTQVEQDIARAKAERQQTVVITVKGKKVELPIEVAIARLEAAKQADQAAAKRQTSQPLPKLGGKPPKSDR</sequence>